<sequence length="181" mass="20893">MYKLTPQISTFDDGDAENVPSNSCDNAFEMFKEHSTFHGVKDLYRANRPTTKCLWILILCVSISFSIQGCYMIISEYLQRPVIVSYFVADAGQKLALPDLIICPFNRFNRTYLEENNIDGDLAQYLELTFPGPAMFDFQKPILKRVQMDLDKHDDEISKIIAKMNNMTFKNFLHELPIFVA</sequence>
<protein>
    <submittedName>
        <fullName evidence="16">Uncharacterized protein</fullName>
    </submittedName>
</protein>
<dbReference type="GO" id="GO:0005886">
    <property type="term" value="C:plasma membrane"/>
    <property type="evidence" value="ECO:0007669"/>
    <property type="project" value="TreeGrafter"/>
</dbReference>
<evidence type="ECO:0000256" key="12">
    <source>
        <dbReference type="ARBA" id="ARBA00023303"/>
    </source>
</evidence>
<dbReference type="WBParaSite" id="PDA_v2.g343.t1">
    <property type="protein sequence ID" value="PDA_v2.g343.t1"/>
    <property type="gene ID" value="PDA_v2.g343"/>
</dbReference>
<evidence type="ECO:0000256" key="4">
    <source>
        <dbReference type="ARBA" id="ARBA00022461"/>
    </source>
</evidence>
<evidence type="ECO:0000256" key="7">
    <source>
        <dbReference type="ARBA" id="ARBA00023053"/>
    </source>
</evidence>
<comment type="subcellular location">
    <subcellularLocation>
        <location evidence="1">Membrane</location>
        <topology evidence="1">Multi-pass membrane protein</topology>
    </subcellularLocation>
</comment>
<proteinExistence type="inferred from homology"/>
<evidence type="ECO:0000313" key="15">
    <source>
        <dbReference type="Proteomes" id="UP000887578"/>
    </source>
</evidence>
<keyword evidence="5 13" id="KW-0812">Transmembrane</keyword>
<evidence type="ECO:0000256" key="10">
    <source>
        <dbReference type="ARBA" id="ARBA00023180"/>
    </source>
</evidence>
<dbReference type="GO" id="GO:0015280">
    <property type="term" value="F:ligand-gated sodium channel activity"/>
    <property type="evidence" value="ECO:0007669"/>
    <property type="project" value="TreeGrafter"/>
</dbReference>
<evidence type="ECO:0000256" key="9">
    <source>
        <dbReference type="ARBA" id="ARBA00023136"/>
    </source>
</evidence>
<dbReference type="PANTHER" id="PTHR11690:SF244">
    <property type="entry name" value="DEGENERIN LIKE"/>
    <property type="match status" value="1"/>
</dbReference>
<keyword evidence="15" id="KW-1185">Reference proteome</keyword>
<dbReference type="Proteomes" id="UP000887578">
    <property type="component" value="Unplaced"/>
</dbReference>
<keyword evidence="11 13" id="KW-0739">Sodium transport</keyword>
<keyword evidence="3 13" id="KW-0813">Transport</keyword>
<comment type="similarity">
    <text evidence="2 13">Belongs to the amiloride-sensitive sodium channel (TC 1.A.6) family.</text>
</comment>
<dbReference type="InterPro" id="IPR001873">
    <property type="entry name" value="ENaC"/>
</dbReference>
<reference evidence="16" key="1">
    <citation type="submission" date="2022-11" db="UniProtKB">
        <authorList>
            <consortium name="WormBaseParasite"/>
        </authorList>
    </citation>
    <scope>IDENTIFICATION</scope>
</reference>
<evidence type="ECO:0000256" key="1">
    <source>
        <dbReference type="ARBA" id="ARBA00004141"/>
    </source>
</evidence>
<keyword evidence="7" id="KW-0915">Sodium</keyword>
<dbReference type="PANTHER" id="PTHR11690">
    <property type="entry name" value="AMILORIDE-SENSITIVE SODIUM CHANNEL-RELATED"/>
    <property type="match status" value="1"/>
</dbReference>
<keyword evidence="4 13" id="KW-0894">Sodium channel</keyword>
<organism evidence="15 16">
    <name type="scientific">Panagrolaimus davidi</name>
    <dbReference type="NCBI Taxonomy" id="227884"/>
    <lineage>
        <taxon>Eukaryota</taxon>
        <taxon>Metazoa</taxon>
        <taxon>Ecdysozoa</taxon>
        <taxon>Nematoda</taxon>
        <taxon>Chromadorea</taxon>
        <taxon>Rhabditida</taxon>
        <taxon>Tylenchina</taxon>
        <taxon>Panagrolaimomorpha</taxon>
        <taxon>Panagrolaimoidea</taxon>
        <taxon>Panagrolaimidae</taxon>
        <taxon>Panagrolaimus</taxon>
    </lineage>
</organism>
<keyword evidence="10" id="KW-0325">Glycoprotein</keyword>
<evidence type="ECO:0000256" key="3">
    <source>
        <dbReference type="ARBA" id="ARBA00022448"/>
    </source>
</evidence>
<evidence type="ECO:0000256" key="13">
    <source>
        <dbReference type="RuleBase" id="RU000679"/>
    </source>
</evidence>
<keyword evidence="8 13" id="KW-0406">Ion transport</keyword>
<evidence type="ECO:0000256" key="8">
    <source>
        <dbReference type="ARBA" id="ARBA00023065"/>
    </source>
</evidence>
<keyword evidence="6 14" id="KW-1133">Transmembrane helix</keyword>
<evidence type="ECO:0000256" key="11">
    <source>
        <dbReference type="ARBA" id="ARBA00023201"/>
    </source>
</evidence>
<accession>A0A914QJR5</accession>
<name>A0A914QJR5_9BILA</name>
<dbReference type="Pfam" id="PF00858">
    <property type="entry name" value="ASC"/>
    <property type="match status" value="1"/>
</dbReference>
<evidence type="ECO:0000313" key="16">
    <source>
        <dbReference type="WBParaSite" id="PDA_v2.g343.t1"/>
    </source>
</evidence>
<dbReference type="AlphaFoldDB" id="A0A914QJR5"/>
<evidence type="ECO:0000256" key="2">
    <source>
        <dbReference type="ARBA" id="ARBA00007193"/>
    </source>
</evidence>
<keyword evidence="9 14" id="KW-0472">Membrane</keyword>
<evidence type="ECO:0000256" key="5">
    <source>
        <dbReference type="ARBA" id="ARBA00022692"/>
    </source>
</evidence>
<keyword evidence="12 13" id="KW-0407">Ion channel</keyword>
<evidence type="ECO:0000256" key="14">
    <source>
        <dbReference type="SAM" id="Phobius"/>
    </source>
</evidence>
<evidence type="ECO:0000256" key="6">
    <source>
        <dbReference type="ARBA" id="ARBA00022989"/>
    </source>
</evidence>
<feature type="transmembrane region" description="Helical" evidence="14">
    <location>
        <begin position="53"/>
        <end position="74"/>
    </location>
</feature>